<evidence type="ECO:0000313" key="3">
    <source>
        <dbReference type="Proteomes" id="UP001042704"/>
    </source>
</evidence>
<gene>
    <name evidence="2" type="ORF">RJ40_01950</name>
</gene>
<dbReference type="PROSITE" id="PS51257">
    <property type="entry name" value="PROKAR_LIPOPROTEIN"/>
    <property type="match status" value="1"/>
</dbReference>
<dbReference type="EMBL" id="CP036172">
    <property type="protein sequence ID" value="QSZ66346.1"/>
    <property type="molecule type" value="Genomic_DNA"/>
</dbReference>
<feature type="domain" description="Cupin type-2" evidence="1">
    <location>
        <begin position="204"/>
        <end position="272"/>
    </location>
</feature>
<dbReference type="AlphaFoldDB" id="A0A8A3S3X8"/>
<accession>A0A8A3S3X8</accession>
<dbReference type="PANTHER" id="PTHR36114:SF1">
    <property type="entry name" value="16.7 KDA PROTEIN IN WHIE LOCUS"/>
    <property type="match status" value="1"/>
</dbReference>
<dbReference type="KEGG" id="maqe:RJ40_01950"/>
<feature type="domain" description="Cupin type-2" evidence="1">
    <location>
        <begin position="67"/>
        <end position="135"/>
    </location>
</feature>
<keyword evidence="3" id="KW-1185">Reference proteome</keyword>
<dbReference type="RefSeq" id="WP_265581680.1">
    <property type="nucleotide sequence ID" value="NZ_CP036172.1"/>
</dbReference>
<dbReference type="SUPFAM" id="SSF51182">
    <property type="entry name" value="RmlC-like cupins"/>
    <property type="match status" value="1"/>
</dbReference>
<reference evidence="2" key="1">
    <citation type="journal article" date="2001" name="Int. J. Syst. Evol. Microbiol.">
        <title>Methanofollis aquaemaris sp. nov., a methanogen isolated from an aquaculture fish pond.</title>
        <authorList>
            <person name="Lai M.C."/>
            <person name="Chen S.C."/>
        </authorList>
    </citation>
    <scope>NUCLEOTIDE SEQUENCE</scope>
    <source>
        <strain evidence="2">N2F9704</strain>
    </source>
</reference>
<dbReference type="InterPro" id="IPR014710">
    <property type="entry name" value="RmlC-like_jellyroll"/>
</dbReference>
<dbReference type="InterPro" id="IPR052044">
    <property type="entry name" value="PKS_Associated_Protein"/>
</dbReference>
<proteinExistence type="predicted"/>
<sequence length="287" mass="30491">MHRTIALIFICTLLSAGCLSPEPPQTEEGVRPVAPGANISLFEGQGVYTGIIGEETPDIPANYSMGTVTIPPGNATSPHRLVGTTEFVYLTGGEAEIRCDNQIVTARAGEAVLLPAGVLQSIASVGETDLRYVDVIQPPFSAKNEISGDDLAALAGTTDGVPVVFPDPREGIEWDLGSEMMIYTLANPVLMEEMNLPIEYSVAYVELLPGGSIGYNRLNGSSEVVYVLDGEVEVFTPDAGAVRVPAGTAAYVPPDRVKGYRNVAATNSTMLSFVDPAWTPERTEMLE</sequence>
<dbReference type="Gene3D" id="2.60.120.10">
    <property type="entry name" value="Jelly Rolls"/>
    <property type="match status" value="2"/>
</dbReference>
<dbReference type="Pfam" id="PF07883">
    <property type="entry name" value="Cupin_2"/>
    <property type="match status" value="2"/>
</dbReference>
<dbReference type="InterPro" id="IPR013096">
    <property type="entry name" value="Cupin_2"/>
</dbReference>
<evidence type="ECO:0000259" key="1">
    <source>
        <dbReference type="Pfam" id="PF07883"/>
    </source>
</evidence>
<dbReference type="GeneID" id="76423082"/>
<organism evidence="2 3">
    <name type="scientific">Methanofollis aquaemaris</name>
    <dbReference type="NCBI Taxonomy" id="126734"/>
    <lineage>
        <taxon>Archaea</taxon>
        <taxon>Methanobacteriati</taxon>
        <taxon>Methanobacteriota</taxon>
        <taxon>Stenosarchaea group</taxon>
        <taxon>Methanomicrobia</taxon>
        <taxon>Methanomicrobiales</taxon>
        <taxon>Methanomicrobiaceae</taxon>
        <taxon>Methanofollis</taxon>
    </lineage>
</organism>
<dbReference type="PANTHER" id="PTHR36114">
    <property type="entry name" value="16.7 KDA PROTEIN IN WHIE LOCUS"/>
    <property type="match status" value="1"/>
</dbReference>
<dbReference type="Proteomes" id="UP001042704">
    <property type="component" value="Chromosome"/>
</dbReference>
<protein>
    <submittedName>
        <fullName evidence="2">Cupin domain-containing protein</fullName>
    </submittedName>
</protein>
<reference evidence="2" key="2">
    <citation type="submission" date="2019-02" db="EMBL/GenBank/DDBJ databases">
        <authorList>
            <person name="Chen S.-C."/>
            <person name="Chien H.-H."/>
            <person name="Lai M.-C."/>
        </authorList>
    </citation>
    <scope>NUCLEOTIDE SEQUENCE</scope>
    <source>
        <strain evidence="2">N2F9704</strain>
    </source>
</reference>
<evidence type="ECO:0000313" key="2">
    <source>
        <dbReference type="EMBL" id="QSZ66346.1"/>
    </source>
</evidence>
<name>A0A8A3S3X8_9EURY</name>
<dbReference type="InterPro" id="IPR011051">
    <property type="entry name" value="RmlC_Cupin_sf"/>
</dbReference>